<dbReference type="PANTHER" id="PTHR12756">
    <property type="entry name" value="CYTOSOLIC CARBOXYPEPTIDASE"/>
    <property type="match status" value="1"/>
</dbReference>
<evidence type="ECO:0000256" key="1">
    <source>
        <dbReference type="ARBA" id="ARBA00001947"/>
    </source>
</evidence>
<dbReference type="InterPro" id="IPR050821">
    <property type="entry name" value="Cytosolic_carboxypeptidase"/>
</dbReference>
<comment type="cofactor">
    <cofactor evidence="1">
        <name>Zn(2+)</name>
        <dbReference type="ChEBI" id="CHEBI:29105"/>
    </cofactor>
</comment>
<gene>
    <name evidence="5" type="ORF">NBRC116591_41060</name>
</gene>
<evidence type="ECO:0000256" key="3">
    <source>
        <dbReference type="SAM" id="SignalP"/>
    </source>
</evidence>
<comment type="caution">
    <text evidence="5">The sequence shown here is derived from an EMBL/GenBank/DDBJ whole genome shotgun (WGS) entry which is preliminary data.</text>
</comment>
<dbReference type="GO" id="GO:0004180">
    <property type="term" value="F:carboxypeptidase activity"/>
    <property type="evidence" value="ECO:0007669"/>
    <property type="project" value="UniProtKB-KW"/>
</dbReference>
<dbReference type="InterPro" id="IPR000834">
    <property type="entry name" value="Peptidase_M14"/>
</dbReference>
<feature type="domain" description="Peptidase M14" evidence="4">
    <location>
        <begin position="161"/>
        <end position="404"/>
    </location>
</feature>
<protein>
    <submittedName>
        <fullName evidence="5">M14-type cytosolic carboxypeptidase</fullName>
    </submittedName>
</protein>
<comment type="similarity">
    <text evidence="2">Belongs to the peptidase M14 family.</text>
</comment>
<reference evidence="5 6" key="1">
    <citation type="submission" date="2024-04" db="EMBL/GenBank/DDBJ databases">
        <title>Draft genome sequence of Sessilibacter corallicola NBRC 116591.</title>
        <authorList>
            <person name="Miyakawa T."/>
            <person name="Kusuya Y."/>
            <person name="Miura T."/>
        </authorList>
    </citation>
    <scope>NUCLEOTIDE SEQUENCE [LARGE SCALE GENOMIC DNA]</scope>
    <source>
        <strain evidence="5 6">KU-00831-HH</strain>
    </source>
</reference>
<feature type="active site" description="Proton donor/acceptor" evidence="2">
    <location>
        <position position="379"/>
    </location>
</feature>
<dbReference type="Gene3D" id="3.40.630.10">
    <property type="entry name" value="Zn peptidases"/>
    <property type="match status" value="1"/>
</dbReference>
<dbReference type="SUPFAM" id="SSF53187">
    <property type="entry name" value="Zn-dependent exopeptidases"/>
    <property type="match status" value="1"/>
</dbReference>
<keyword evidence="5" id="KW-0121">Carboxypeptidase</keyword>
<feature type="signal peptide" evidence="3">
    <location>
        <begin position="1"/>
        <end position="25"/>
    </location>
</feature>
<dbReference type="PROSITE" id="PS52035">
    <property type="entry name" value="PEPTIDASE_M14"/>
    <property type="match status" value="1"/>
</dbReference>
<dbReference type="EMBL" id="BAABWN010000023">
    <property type="protein sequence ID" value="GAA6170292.1"/>
    <property type="molecule type" value="Genomic_DNA"/>
</dbReference>
<dbReference type="Pfam" id="PF00246">
    <property type="entry name" value="Peptidase_M14"/>
    <property type="match status" value="1"/>
</dbReference>
<dbReference type="CDD" id="cd06237">
    <property type="entry name" value="M14_Nna1-like"/>
    <property type="match status" value="1"/>
</dbReference>
<accession>A0ABQ0AFA1</accession>
<evidence type="ECO:0000259" key="4">
    <source>
        <dbReference type="PROSITE" id="PS52035"/>
    </source>
</evidence>
<evidence type="ECO:0000313" key="6">
    <source>
        <dbReference type="Proteomes" id="UP001465153"/>
    </source>
</evidence>
<keyword evidence="6" id="KW-1185">Reference proteome</keyword>
<sequence>MPKLGNTRLRWFLLLSILCSSFALADLNAESDALTQPSVSEPEHRLFRFNNDQIIFSNRFNSARLNGVKQMAKRKFLLRIEPENTPINNSPWYSFNVVASKPQKITLLFQYRDGDHRYHPKISHDGRNWQPATDRQYSVSKSGRASLKLRVGPDKLWISAQELNYSAQDIQLWMKRYAQKTFVEHSIIGQSVQGRPIEMLTLGNPKAKQTVVLIGRQHPPEVTGTIAQLAFVRRLSDDSELSKRYREKVKTLIIPLMNPDGVINGHWRHNINGVDLNRDWYSIYQPEIKAASNVFKEEANKPGQSIRFALDFHSTHKDIFYSVNRELTGDRYDIVDRWVGRINNQFPDYFIEDRPGNLSRGVSKNWFYRDLNVPALTYEVGDHTPRNAVINVADFAATAMMELLLEKQAETH</sequence>
<proteinExistence type="inferred from homology"/>
<feature type="chain" id="PRO_5046297349" evidence="3">
    <location>
        <begin position="26"/>
        <end position="412"/>
    </location>
</feature>
<evidence type="ECO:0000313" key="5">
    <source>
        <dbReference type="EMBL" id="GAA6170292.1"/>
    </source>
</evidence>
<dbReference type="SMART" id="SM00631">
    <property type="entry name" value="Zn_pept"/>
    <property type="match status" value="1"/>
</dbReference>
<keyword evidence="5" id="KW-0645">Protease</keyword>
<dbReference type="Gene3D" id="2.60.40.3120">
    <property type="match status" value="1"/>
</dbReference>
<evidence type="ECO:0000256" key="2">
    <source>
        <dbReference type="PROSITE-ProRule" id="PRU01379"/>
    </source>
</evidence>
<name>A0ABQ0AFA1_9GAMM</name>
<dbReference type="PANTHER" id="PTHR12756:SF11">
    <property type="entry name" value="CYTOSOLIC CARBOXYPEPTIDASE 1"/>
    <property type="match status" value="1"/>
</dbReference>
<keyword evidence="3" id="KW-0732">Signal</keyword>
<keyword evidence="5" id="KW-0378">Hydrolase</keyword>
<dbReference type="RefSeq" id="WP_353304592.1">
    <property type="nucleotide sequence ID" value="NZ_BAABWN010000023.1"/>
</dbReference>
<dbReference type="Proteomes" id="UP001465153">
    <property type="component" value="Unassembled WGS sequence"/>
</dbReference>
<organism evidence="5 6">
    <name type="scientific">Sessilibacter corallicola</name>
    <dbReference type="NCBI Taxonomy" id="2904075"/>
    <lineage>
        <taxon>Bacteria</taxon>
        <taxon>Pseudomonadati</taxon>
        <taxon>Pseudomonadota</taxon>
        <taxon>Gammaproteobacteria</taxon>
        <taxon>Cellvibrionales</taxon>
        <taxon>Cellvibrionaceae</taxon>
        <taxon>Sessilibacter</taxon>
    </lineage>
</organism>